<proteinExistence type="predicted"/>
<protein>
    <recommendedName>
        <fullName evidence="1">Tryptophan synthase beta chain-like PALP domain-containing protein</fullName>
    </recommendedName>
</protein>
<dbReference type="InterPro" id="IPR050214">
    <property type="entry name" value="Cys_Synth/Cystath_Beta-Synth"/>
</dbReference>
<sequence length="489" mass="54502">MLINLNVNEEVRAKNIKRCKEKGIVLPTFKQMVDPSTVPEDIKAKLAHVGLWDLDNSNLFRITWKNEPTKTGGTFGGVNYIEVPHELTGVKARILALVGKWFPTGAHKVGATYGCLAPALVSGNFDSVNQQAVWPSTGNYCRGGAYNSALLGCQSIAILPEEMSQERFNWLKTVAGEIIATPGCESNVKEIFDKCHELDAERGAHIVIFNQFEEFGNYLWHYTVTGGSILEVLEKDEEVAAENVRGFVSATGSGGTLAAGDAMKDKYPHLKIAASEAVQCPTLLRNGFGGHRIEGIGDKHVPWVHNVKNTDMVIAVDDQDCMDVYRLFNEPAGIEYLKKMGVSEEDIQNLPLYGISGIGNVLAAIKMAKYYEMEADDVIFTVLTDSSEMYTSRLAEQNEIQGAFDEYAAVRALAGCLHHQSIDGALELTYYERLRVHNLKYYTWVEQQGKTYEEINAQWYDKNYWKQIPAYAEQIDAMIEAFNKEVLAK</sequence>
<dbReference type="InterPro" id="IPR001926">
    <property type="entry name" value="TrpB-like_PALP"/>
</dbReference>
<dbReference type="Gene3D" id="3.40.50.1100">
    <property type="match status" value="2"/>
</dbReference>
<dbReference type="EMBL" id="VSSQ01001023">
    <property type="protein sequence ID" value="MPM04262.1"/>
    <property type="molecule type" value="Genomic_DNA"/>
</dbReference>
<accession>A0A644WKD9</accession>
<evidence type="ECO:0000259" key="1">
    <source>
        <dbReference type="Pfam" id="PF00291"/>
    </source>
</evidence>
<dbReference type="AlphaFoldDB" id="A0A644WKD9"/>
<organism evidence="2">
    <name type="scientific">bioreactor metagenome</name>
    <dbReference type="NCBI Taxonomy" id="1076179"/>
    <lineage>
        <taxon>unclassified sequences</taxon>
        <taxon>metagenomes</taxon>
        <taxon>ecological metagenomes</taxon>
    </lineage>
</organism>
<dbReference type="InterPro" id="IPR036052">
    <property type="entry name" value="TrpB-like_PALP_sf"/>
</dbReference>
<dbReference type="SUPFAM" id="SSF53686">
    <property type="entry name" value="Tryptophan synthase beta subunit-like PLP-dependent enzymes"/>
    <property type="match status" value="1"/>
</dbReference>
<dbReference type="PANTHER" id="PTHR10314">
    <property type="entry name" value="CYSTATHIONINE BETA-SYNTHASE"/>
    <property type="match status" value="1"/>
</dbReference>
<gene>
    <name evidence="2" type="ORF">SDC9_50537</name>
</gene>
<reference evidence="2" key="1">
    <citation type="submission" date="2019-08" db="EMBL/GenBank/DDBJ databases">
        <authorList>
            <person name="Kucharzyk K."/>
            <person name="Murdoch R.W."/>
            <person name="Higgins S."/>
            <person name="Loffler F."/>
        </authorList>
    </citation>
    <scope>NUCLEOTIDE SEQUENCE</scope>
</reference>
<comment type="caution">
    <text evidence="2">The sequence shown here is derived from an EMBL/GenBank/DDBJ whole genome shotgun (WGS) entry which is preliminary data.</text>
</comment>
<feature type="domain" description="Tryptophan synthase beta chain-like PALP" evidence="1">
    <location>
        <begin position="103"/>
        <end position="333"/>
    </location>
</feature>
<name>A0A644WKD9_9ZZZZ</name>
<evidence type="ECO:0000313" key="2">
    <source>
        <dbReference type="EMBL" id="MPM04262.1"/>
    </source>
</evidence>
<dbReference type="Pfam" id="PF00291">
    <property type="entry name" value="PALP"/>
    <property type="match status" value="1"/>
</dbReference>